<feature type="non-terminal residue" evidence="2">
    <location>
        <position position="210"/>
    </location>
</feature>
<dbReference type="GO" id="GO:0016829">
    <property type="term" value="F:lyase activity"/>
    <property type="evidence" value="ECO:0007669"/>
    <property type="project" value="InterPro"/>
</dbReference>
<accession>A0A699SBX3</accession>
<dbReference type="AlphaFoldDB" id="A0A699SBX3"/>
<reference evidence="2" key="1">
    <citation type="journal article" date="2019" name="Sci. Rep.">
        <title>Draft genome of Tanacetum cinerariifolium, the natural source of mosquito coil.</title>
        <authorList>
            <person name="Yamashiro T."/>
            <person name="Shiraishi A."/>
            <person name="Satake H."/>
            <person name="Nakayama K."/>
        </authorList>
    </citation>
    <scope>NUCLEOTIDE SEQUENCE</scope>
</reference>
<evidence type="ECO:0000313" key="2">
    <source>
        <dbReference type="EMBL" id="GFC94535.1"/>
    </source>
</evidence>
<dbReference type="InterPro" id="IPR002220">
    <property type="entry name" value="DapA-like"/>
</dbReference>
<dbReference type="Gene3D" id="3.20.20.70">
    <property type="entry name" value="Aldolase class I"/>
    <property type="match status" value="1"/>
</dbReference>
<feature type="region of interest" description="Disordered" evidence="1">
    <location>
        <begin position="19"/>
        <end position="49"/>
    </location>
</feature>
<name>A0A699SBX3_TANCI</name>
<evidence type="ECO:0000256" key="1">
    <source>
        <dbReference type="SAM" id="MobiDB-lite"/>
    </source>
</evidence>
<sequence length="210" mass="22615">HDRREKRARRVVGAVGHLRGRDAGLIPTGRGEPPDAQPRSPAGHHHRRARHSLDDFLAQPARWPGHVPQPAAQEYDNRGGYAHHFSAGPAAVALAQAPKRHPGQRSGRPQANRLNNGLIDYPALTRLTEMYLEAGAAGLFANCLSSEMFELSTEERLQSIRHVVNVAGGAVPVVATGTFAGPLNEQADFVKKVYEAGTEAVIVITGLLAE</sequence>
<feature type="non-terminal residue" evidence="2">
    <location>
        <position position="1"/>
    </location>
</feature>
<evidence type="ECO:0008006" key="3">
    <source>
        <dbReference type="Google" id="ProtNLM"/>
    </source>
</evidence>
<proteinExistence type="predicted"/>
<protein>
    <recommendedName>
        <fullName evidence="3">Dihydrodipicolinate synthase family protein</fullName>
    </recommendedName>
</protein>
<gene>
    <name evidence="2" type="ORF">Tci_866505</name>
</gene>
<dbReference type="EMBL" id="BKCJ011149262">
    <property type="protein sequence ID" value="GFC94535.1"/>
    <property type="molecule type" value="Genomic_DNA"/>
</dbReference>
<dbReference type="Pfam" id="PF00701">
    <property type="entry name" value="DHDPS"/>
    <property type="match status" value="1"/>
</dbReference>
<dbReference type="SUPFAM" id="SSF51569">
    <property type="entry name" value="Aldolase"/>
    <property type="match status" value="1"/>
</dbReference>
<comment type="caution">
    <text evidence="2">The sequence shown here is derived from an EMBL/GenBank/DDBJ whole genome shotgun (WGS) entry which is preliminary data.</text>
</comment>
<organism evidence="2">
    <name type="scientific">Tanacetum cinerariifolium</name>
    <name type="common">Dalmatian daisy</name>
    <name type="synonym">Chrysanthemum cinerariifolium</name>
    <dbReference type="NCBI Taxonomy" id="118510"/>
    <lineage>
        <taxon>Eukaryota</taxon>
        <taxon>Viridiplantae</taxon>
        <taxon>Streptophyta</taxon>
        <taxon>Embryophyta</taxon>
        <taxon>Tracheophyta</taxon>
        <taxon>Spermatophyta</taxon>
        <taxon>Magnoliopsida</taxon>
        <taxon>eudicotyledons</taxon>
        <taxon>Gunneridae</taxon>
        <taxon>Pentapetalae</taxon>
        <taxon>asterids</taxon>
        <taxon>campanulids</taxon>
        <taxon>Asterales</taxon>
        <taxon>Asteraceae</taxon>
        <taxon>Asteroideae</taxon>
        <taxon>Anthemideae</taxon>
        <taxon>Anthemidinae</taxon>
        <taxon>Tanacetum</taxon>
    </lineage>
</organism>
<feature type="region of interest" description="Disordered" evidence="1">
    <location>
        <begin position="95"/>
        <end position="114"/>
    </location>
</feature>
<dbReference type="InterPro" id="IPR013785">
    <property type="entry name" value="Aldolase_TIM"/>
</dbReference>